<dbReference type="Proteomes" id="UP000186309">
    <property type="component" value="Chromosome"/>
</dbReference>
<dbReference type="InterPro" id="IPR011051">
    <property type="entry name" value="RmlC_Cupin_sf"/>
</dbReference>
<name>A0A1U7CJ09_9BACT</name>
<evidence type="ECO:0000259" key="1">
    <source>
        <dbReference type="Pfam" id="PF07883"/>
    </source>
</evidence>
<evidence type="ECO:0000313" key="2">
    <source>
        <dbReference type="EMBL" id="APW58930.1"/>
    </source>
</evidence>
<dbReference type="SUPFAM" id="SSF51182">
    <property type="entry name" value="RmlC-like cupins"/>
    <property type="match status" value="1"/>
</dbReference>
<dbReference type="AlphaFoldDB" id="A0A1U7CJ09"/>
<reference evidence="3" key="1">
    <citation type="submission" date="2016-12" db="EMBL/GenBank/DDBJ databases">
        <title>Comparative genomics of four Isosphaeraceae planctomycetes: a common pool of plasmids and glycoside hydrolase genes.</title>
        <authorList>
            <person name="Ivanova A."/>
        </authorList>
    </citation>
    <scope>NUCLEOTIDE SEQUENCE [LARGE SCALE GENOMIC DNA]</scope>
    <source>
        <strain evidence="3">PX4</strain>
    </source>
</reference>
<dbReference type="Pfam" id="PF07883">
    <property type="entry name" value="Cupin_2"/>
    <property type="match status" value="2"/>
</dbReference>
<evidence type="ECO:0000313" key="3">
    <source>
        <dbReference type="Proteomes" id="UP000186309"/>
    </source>
</evidence>
<dbReference type="STRING" id="1387353.BSF38_00342"/>
<feature type="domain" description="Cupin type-2" evidence="1">
    <location>
        <begin position="55"/>
        <end position="120"/>
    </location>
</feature>
<accession>A0A1U7CJ09</accession>
<organism evidence="2 3">
    <name type="scientific">Paludisphaera borealis</name>
    <dbReference type="NCBI Taxonomy" id="1387353"/>
    <lineage>
        <taxon>Bacteria</taxon>
        <taxon>Pseudomonadati</taxon>
        <taxon>Planctomycetota</taxon>
        <taxon>Planctomycetia</taxon>
        <taxon>Isosphaerales</taxon>
        <taxon>Isosphaeraceae</taxon>
        <taxon>Paludisphaera</taxon>
    </lineage>
</organism>
<dbReference type="PANTHER" id="PTHR43346:SF1">
    <property type="entry name" value="QUERCETIN 2,3-DIOXYGENASE-RELATED"/>
    <property type="match status" value="1"/>
</dbReference>
<gene>
    <name evidence="2" type="ORF">BSF38_00342</name>
</gene>
<dbReference type="KEGG" id="pbor:BSF38_00342"/>
<dbReference type="Gene3D" id="2.60.120.10">
    <property type="entry name" value="Jelly Rolls"/>
    <property type="match status" value="2"/>
</dbReference>
<protein>
    <recommendedName>
        <fullName evidence="1">Cupin type-2 domain-containing protein</fullName>
    </recommendedName>
</protein>
<dbReference type="InterPro" id="IPR014710">
    <property type="entry name" value="RmlC-like_jellyroll"/>
</dbReference>
<dbReference type="EMBL" id="CP019082">
    <property type="protein sequence ID" value="APW58930.1"/>
    <property type="molecule type" value="Genomic_DNA"/>
</dbReference>
<dbReference type="RefSeq" id="WP_083712624.1">
    <property type="nucleotide sequence ID" value="NZ_CP019082.1"/>
</dbReference>
<dbReference type="OrthoDB" id="2620172at2"/>
<keyword evidence="3" id="KW-1185">Reference proteome</keyword>
<dbReference type="InterPro" id="IPR052538">
    <property type="entry name" value="Flavonoid_dioxygenase-like"/>
</dbReference>
<feature type="domain" description="Cupin type-2" evidence="1">
    <location>
        <begin position="194"/>
        <end position="258"/>
    </location>
</feature>
<dbReference type="InterPro" id="IPR013096">
    <property type="entry name" value="Cupin_2"/>
</dbReference>
<sequence>MSSPPLARPPESMRPDRMEVMTPIGAGAFLDVEPGVRLECLVGAHNGTRGLTTGLVTIAPSTALSYHTHTFAESITLLKGRAIAAVEGREYVLEPLDNVVIPRGPAHQVRNLSDTEPAILHVALASDAPTRTIVDDTFPRIAMPDEANGLAGAERFNRFRTAERFAAGPNTAFIDFFNETLMPGLEMSGGYGLFLPGGRLPAHVHDFDESISIIDGDALCIVEGRRHPMRDATALQPRGRVHYFINESDEPMAMIWVYAGPSPIRIVVDESCATVEGNPWREGATR</sequence>
<dbReference type="PANTHER" id="PTHR43346">
    <property type="entry name" value="LIGAND BINDING DOMAIN PROTEIN, PUTATIVE (AFU_ORTHOLOGUE AFUA_6G14370)-RELATED"/>
    <property type="match status" value="1"/>
</dbReference>
<proteinExistence type="predicted"/>